<comment type="similarity">
    <text evidence="1">Belongs to the SRR1 family.</text>
</comment>
<dbReference type="PANTHER" id="PTHR28626">
    <property type="entry name" value="SRR1-LIKE PROTEIN"/>
    <property type="match status" value="1"/>
</dbReference>
<dbReference type="InterPro" id="IPR040044">
    <property type="entry name" value="SRR1L"/>
</dbReference>
<keyword evidence="4" id="KW-1185">Reference proteome</keyword>
<dbReference type="OrthoDB" id="551431at2759"/>
<organism evidence="3 4">
    <name type="scientific">Callosobruchus maculatus</name>
    <name type="common">Southern cowpea weevil</name>
    <name type="synonym">Pulse bruchid</name>
    <dbReference type="NCBI Taxonomy" id="64391"/>
    <lineage>
        <taxon>Eukaryota</taxon>
        <taxon>Metazoa</taxon>
        <taxon>Ecdysozoa</taxon>
        <taxon>Arthropoda</taxon>
        <taxon>Hexapoda</taxon>
        <taxon>Insecta</taxon>
        <taxon>Pterygota</taxon>
        <taxon>Neoptera</taxon>
        <taxon>Endopterygota</taxon>
        <taxon>Coleoptera</taxon>
        <taxon>Polyphaga</taxon>
        <taxon>Cucujiformia</taxon>
        <taxon>Chrysomeloidea</taxon>
        <taxon>Chrysomelidae</taxon>
        <taxon>Bruchinae</taxon>
        <taxon>Bruchini</taxon>
        <taxon>Callosobruchus</taxon>
    </lineage>
</organism>
<proteinExistence type="inferred from homology"/>
<dbReference type="Proteomes" id="UP000410492">
    <property type="component" value="Unassembled WGS sequence"/>
</dbReference>
<evidence type="ECO:0000313" key="4">
    <source>
        <dbReference type="Proteomes" id="UP000410492"/>
    </source>
</evidence>
<protein>
    <recommendedName>
        <fullName evidence="2">SRR1-like domain-containing protein</fullName>
    </recommendedName>
</protein>
<feature type="domain" description="SRR1-like" evidence="2">
    <location>
        <begin position="70"/>
        <end position="113"/>
    </location>
</feature>
<dbReference type="GO" id="GO:0005634">
    <property type="term" value="C:nucleus"/>
    <property type="evidence" value="ECO:0007669"/>
    <property type="project" value="TreeGrafter"/>
</dbReference>
<evidence type="ECO:0000313" key="3">
    <source>
        <dbReference type="EMBL" id="VEN54813.1"/>
    </source>
</evidence>
<evidence type="ECO:0000259" key="2">
    <source>
        <dbReference type="Pfam" id="PF07985"/>
    </source>
</evidence>
<accession>A0A653D4D0</accession>
<dbReference type="InterPro" id="IPR012942">
    <property type="entry name" value="SRR1-like"/>
</dbReference>
<dbReference type="GO" id="GO:0005737">
    <property type="term" value="C:cytoplasm"/>
    <property type="evidence" value="ECO:0007669"/>
    <property type="project" value="TreeGrafter"/>
</dbReference>
<dbReference type="Pfam" id="PF07985">
    <property type="entry name" value="SRR1"/>
    <property type="match status" value="1"/>
</dbReference>
<evidence type="ECO:0000256" key="1">
    <source>
        <dbReference type="ARBA" id="ARBA00009856"/>
    </source>
</evidence>
<dbReference type="EMBL" id="CAACVG010010048">
    <property type="protein sequence ID" value="VEN54813.1"/>
    <property type="molecule type" value="Genomic_DNA"/>
</dbReference>
<dbReference type="PANTHER" id="PTHR28626:SF3">
    <property type="entry name" value="SRR1-LIKE PROTEIN"/>
    <property type="match status" value="1"/>
</dbReference>
<sequence length="154" mass="17536">MSNQISEDFKIVAHKKKNSKIKQLHVRQSPEESIVTSITDKEKQQKRIVDAKSEISTSDFQESILASLQEALTALDRPKLSKIVCFGLGKFTDNLSARYQLALLLCLKDFYQRCIQICQCFVRSYQSCAMVCQMVLADKSQHFSIYWASTGSTK</sequence>
<dbReference type="AlphaFoldDB" id="A0A653D4D0"/>
<name>A0A653D4D0_CALMS</name>
<reference evidence="3 4" key="1">
    <citation type="submission" date="2019-01" db="EMBL/GenBank/DDBJ databases">
        <authorList>
            <person name="Sayadi A."/>
        </authorList>
    </citation>
    <scope>NUCLEOTIDE SEQUENCE [LARGE SCALE GENOMIC DNA]</scope>
</reference>
<gene>
    <name evidence="3" type="ORF">CALMAC_LOCUS14197</name>
</gene>